<evidence type="ECO:0000313" key="2">
    <source>
        <dbReference type="Proteomes" id="UP000288892"/>
    </source>
</evidence>
<reference evidence="1 2" key="1">
    <citation type="submission" date="2017-01" db="EMBL/GenBank/DDBJ databases">
        <title>The cable genome- insights into the physiology and evolution of filamentous bacteria capable of sulfide oxidation via long distance electron transfer.</title>
        <authorList>
            <person name="Schreiber L."/>
            <person name="Bjerg J.T."/>
            <person name="Boggild A."/>
            <person name="Van De Vossenberg J."/>
            <person name="Meysman F."/>
            <person name="Nielsen L.P."/>
            <person name="Schramm A."/>
            <person name="Kjeldsen K.U."/>
        </authorList>
    </citation>
    <scope>NUCLEOTIDE SEQUENCE [LARGE SCALE GENOMIC DNA]</scope>
    <source>
        <strain evidence="1">A5</strain>
    </source>
</reference>
<dbReference type="Proteomes" id="UP000288892">
    <property type="component" value="Unassembled WGS sequence"/>
</dbReference>
<dbReference type="EMBL" id="MTKS01000012">
    <property type="protein sequence ID" value="RWX52433.1"/>
    <property type="molecule type" value="Genomic_DNA"/>
</dbReference>
<gene>
    <name evidence="1" type="ORF">VU01_10123</name>
</gene>
<name>A0A444JH73_9BACT</name>
<evidence type="ECO:0008006" key="3">
    <source>
        <dbReference type="Google" id="ProtNLM"/>
    </source>
</evidence>
<protein>
    <recommendedName>
        <fullName evidence="3">DUF177 domain-containing protein</fullName>
    </recommendedName>
</protein>
<evidence type="ECO:0000313" key="1">
    <source>
        <dbReference type="EMBL" id="RWX52433.1"/>
    </source>
</evidence>
<accession>A0A444JH73</accession>
<dbReference type="AlphaFoldDB" id="A0A444JH73"/>
<keyword evidence="2" id="KW-1185">Reference proteome</keyword>
<sequence>MKVQFTDISTAGNRYIITDDTWLTQTDLRKNAPVHAELTLTRKNEQRVEVRGNLNAGLLLVCDRCLADFNFPAQPPFIIYWMEQAKRAVI</sequence>
<comment type="caution">
    <text evidence="1">The sequence shown here is derived from an EMBL/GenBank/DDBJ whole genome shotgun (WGS) entry which is preliminary data.</text>
</comment>
<organism evidence="1 2">
    <name type="scientific">Candidatus Electrothrix marina</name>
    <dbReference type="NCBI Taxonomy" id="1859130"/>
    <lineage>
        <taxon>Bacteria</taxon>
        <taxon>Pseudomonadati</taxon>
        <taxon>Thermodesulfobacteriota</taxon>
        <taxon>Desulfobulbia</taxon>
        <taxon>Desulfobulbales</taxon>
        <taxon>Desulfobulbaceae</taxon>
        <taxon>Candidatus Electrothrix</taxon>
    </lineage>
</organism>
<proteinExistence type="predicted"/>